<comment type="caution">
    <text evidence="3">The sequence shown here is derived from an EMBL/GenBank/DDBJ whole genome shotgun (WGS) entry which is preliminary data.</text>
</comment>
<dbReference type="InterPro" id="IPR010982">
    <property type="entry name" value="Lambda_DNA-bd_dom_sf"/>
</dbReference>
<dbReference type="EMBL" id="DVGD01000132">
    <property type="protein sequence ID" value="HIR09613.1"/>
    <property type="molecule type" value="Genomic_DNA"/>
</dbReference>
<dbReference type="InterPro" id="IPR001387">
    <property type="entry name" value="Cro/C1-type_HTH"/>
</dbReference>
<reference evidence="3" key="2">
    <citation type="journal article" date="2021" name="PeerJ">
        <title>Extensive microbial diversity within the chicken gut microbiome revealed by metagenomics and culture.</title>
        <authorList>
            <person name="Gilroy R."/>
            <person name="Ravi A."/>
            <person name="Getino M."/>
            <person name="Pursley I."/>
            <person name="Horton D.L."/>
            <person name="Alikhan N.F."/>
            <person name="Baker D."/>
            <person name="Gharbi K."/>
            <person name="Hall N."/>
            <person name="Watson M."/>
            <person name="Adriaenssens E.M."/>
            <person name="Foster-Nyarko E."/>
            <person name="Jarju S."/>
            <person name="Secka A."/>
            <person name="Antonio M."/>
            <person name="Oren A."/>
            <person name="Chaudhuri R.R."/>
            <person name="La Ragione R."/>
            <person name="Hildebrand F."/>
            <person name="Pallen M.J."/>
        </authorList>
    </citation>
    <scope>NUCLEOTIDE SEQUENCE</scope>
    <source>
        <strain evidence="3">ChiHjej9B8-7071</strain>
    </source>
</reference>
<dbReference type="AlphaFoldDB" id="A0A9D1A7Z0"/>
<dbReference type="PROSITE" id="PS50943">
    <property type="entry name" value="HTH_CROC1"/>
    <property type="match status" value="1"/>
</dbReference>
<dbReference type="InterPro" id="IPR011990">
    <property type="entry name" value="TPR-like_helical_dom_sf"/>
</dbReference>
<dbReference type="Gene3D" id="1.10.260.40">
    <property type="entry name" value="lambda repressor-like DNA-binding domains"/>
    <property type="match status" value="1"/>
</dbReference>
<accession>A0A9D1A7Z0</accession>
<evidence type="ECO:0000256" key="1">
    <source>
        <dbReference type="ARBA" id="ARBA00023125"/>
    </source>
</evidence>
<proteinExistence type="predicted"/>
<evidence type="ECO:0000313" key="3">
    <source>
        <dbReference type="EMBL" id="HIR09613.1"/>
    </source>
</evidence>
<dbReference type="Proteomes" id="UP000824258">
    <property type="component" value="Unassembled WGS sequence"/>
</dbReference>
<organism evidence="3 4">
    <name type="scientific">Candidatus Avoscillospira stercoripullorum</name>
    <dbReference type="NCBI Taxonomy" id="2840709"/>
    <lineage>
        <taxon>Bacteria</taxon>
        <taxon>Bacillati</taxon>
        <taxon>Bacillota</taxon>
        <taxon>Clostridia</taxon>
        <taxon>Eubacteriales</taxon>
        <taxon>Oscillospiraceae</taxon>
        <taxon>Oscillospiraceae incertae sedis</taxon>
        <taxon>Candidatus Avoscillospira</taxon>
    </lineage>
</organism>
<dbReference type="Pfam" id="PF01381">
    <property type="entry name" value="HTH_3"/>
    <property type="match status" value="1"/>
</dbReference>
<name>A0A9D1A7Z0_9FIRM</name>
<dbReference type="SMART" id="SM00530">
    <property type="entry name" value="HTH_XRE"/>
    <property type="match status" value="1"/>
</dbReference>
<dbReference type="Gene3D" id="1.25.40.10">
    <property type="entry name" value="Tetratricopeptide repeat domain"/>
    <property type="match status" value="1"/>
</dbReference>
<dbReference type="PANTHER" id="PTHR46558:SF11">
    <property type="entry name" value="HTH-TYPE TRANSCRIPTIONAL REGULATOR XRE"/>
    <property type="match status" value="1"/>
</dbReference>
<feature type="domain" description="HTH cro/C1-type" evidence="2">
    <location>
        <begin position="9"/>
        <end position="63"/>
    </location>
</feature>
<sequence>MELKLSQHIRDYRREKHLTQEQLAEALGVTVGAVYKWESGRSTPEISLLMEMADLFEVSVDALLGYQYRSRDRAKLVALLKDLKHVRTLDTLEEADRALRKYPNDFEIVYHAATLYHLRGIEQNDEALTRRCLPLFEKALALIDQNQDPEISDLSILSDIASVQYELGNIEKSIALLKAHNPCDIHAALLGDILSREEGQGEESISYLSVALLDCTANQIIITNGYLNLFVRRQQWQQGLDILDWVLSSLPALKKPGVPNFLQKSEATFLVVKAVCHLNLEQPEAAADALRRARETALEFDASPSYLAENIRFVACKERASGHDSMGSTALAAVEKLVGEFDLEALHTLWEEICHEEEN</sequence>
<dbReference type="PANTHER" id="PTHR46558">
    <property type="entry name" value="TRACRIPTIONAL REGULATORY PROTEIN-RELATED-RELATED"/>
    <property type="match status" value="1"/>
</dbReference>
<evidence type="ECO:0000259" key="2">
    <source>
        <dbReference type="PROSITE" id="PS50943"/>
    </source>
</evidence>
<keyword evidence="1" id="KW-0238">DNA-binding</keyword>
<dbReference type="CDD" id="cd00093">
    <property type="entry name" value="HTH_XRE"/>
    <property type="match status" value="1"/>
</dbReference>
<dbReference type="SUPFAM" id="SSF48452">
    <property type="entry name" value="TPR-like"/>
    <property type="match status" value="1"/>
</dbReference>
<gene>
    <name evidence="3" type="ORF">IAA70_04325</name>
</gene>
<reference evidence="3" key="1">
    <citation type="submission" date="2020-10" db="EMBL/GenBank/DDBJ databases">
        <authorList>
            <person name="Gilroy R."/>
        </authorList>
    </citation>
    <scope>NUCLEOTIDE SEQUENCE</scope>
    <source>
        <strain evidence="3">ChiHjej9B8-7071</strain>
    </source>
</reference>
<protein>
    <submittedName>
        <fullName evidence="3">Helix-turn-helix domain-containing protein</fullName>
    </submittedName>
</protein>
<dbReference type="GO" id="GO:0003677">
    <property type="term" value="F:DNA binding"/>
    <property type="evidence" value="ECO:0007669"/>
    <property type="project" value="UniProtKB-KW"/>
</dbReference>
<dbReference type="SUPFAM" id="SSF47413">
    <property type="entry name" value="lambda repressor-like DNA-binding domains"/>
    <property type="match status" value="1"/>
</dbReference>
<evidence type="ECO:0000313" key="4">
    <source>
        <dbReference type="Proteomes" id="UP000824258"/>
    </source>
</evidence>